<dbReference type="EMBL" id="JAHQIW010003210">
    <property type="protein sequence ID" value="KAJ1357639.1"/>
    <property type="molecule type" value="Genomic_DNA"/>
</dbReference>
<organism evidence="2 3">
    <name type="scientific">Parelaphostrongylus tenuis</name>
    <name type="common">Meningeal worm</name>
    <dbReference type="NCBI Taxonomy" id="148309"/>
    <lineage>
        <taxon>Eukaryota</taxon>
        <taxon>Metazoa</taxon>
        <taxon>Ecdysozoa</taxon>
        <taxon>Nematoda</taxon>
        <taxon>Chromadorea</taxon>
        <taxon>Rhabditida</taxon>
        <taxon>Rhabditina</taxon>
        <taxon>Rhabditomorpha</taxon>
        <taxon>Strongyloidea</taxon>
        <taxon>Metastrongylidae</taxon>
        <taxon>Parelaphostrongylus</taxon>
    </lineage>
</organism>
<evidence type="ECO:0000313" key="2">
    <source>
        <dbReference type="EMBL" id="KAJ1357639.1"/>
    </source>
</evidence>
<feature type="compositionally biased region" description="Basic and acidic residues" evidence="1">
    <location>
        <begin position="257"/>
        <end position="275"/>
    </location>
</feature>
<feature type="compositionally biased region" description="Basic and acidic residues" evidence="1">
    <location>
        <begin position="315"/>
        <end position="332"/>
    </location>
</feature>
<sequence>MEHLRKLFKSYDQRESEDGGERGPVSKTYNPPQKWTCILMKFNSKILDCIYILFFSKKDEQELLPLTEVLHHRDFRNACKMMTEIKNRKMIDRLLNANDSGIIRKMFENDIIEPTKVVRFDYCGLMKGYEGQQRIPDDDGAGLIHPPIVRTVSSHWTKQLQQVLIEQKLKGQEQTFSVRAETEQVAERNMKAISDKAIDPQVNNVDEGVALKAVDSEENQVAELTKRRKMRKKKQSRSRKLTRRTTTTVDQQMTAKTSDDPYLQREKISDKKGVKDSIGASCKSPEIKILKTEKEERNGIEHVATTQNSTSLKEMLPKSSDDKFGDPKERPKIGGGINRPESPETDERQTQEGDMEESINKELKDFSAKDKDEKKDTMSELTGKSQKERRNEKPEITLEVTKEQLDKKQMTEDEIEKRKEEKMSV</sequence>
<feature type="compositionally biased region" description="Basic residues" evidence="1">
    <location>
        <begin position="227"/>
        <end position="243"/>
    </location>
</feature>
<gene>
    <name evidence="2" type="ORF">KIN20_015822</name>
</gene>
<feature type="compositionally biased region" description="Basic and acidic residues" evidence="1">
    <location>
        <begin position="358"/>
        <end position="378"/>
    </location>
</feature>
<feature type="region of interest" description="Disordered" evidence="1">
    <location>
        <begin position="293"/>
        <end position="425"/>
    </location>
</feature>
<keyword evidence="3" id="KW-1185">Reference proteome</keyword>
<protein>
    <submittedName>
        <fullName evidence="2">Uncharacterized protein</fullName>
    </submittedName>
</protein>
<evidence type="ECO:0000256" key="1">
    <source>
        <dbReference type="SAM" id="MobiDB-lite"/>
    </source>
</evidence>
<accession>A0AAD5QQ64</accession>
<name>A0AAD5QQ64_PARTN</name>
<feature type="region of interest" description="Disordered" evidence="1">
    <location>
        <begin position="227"/>
        <end position="279"/>
    </location>
</feature>
<reference evidence="2" key="1">
    <citation type="submission" date="2021-06" db="EMBL/GenBank/DDBJ databases">
        <title>Parelaphostrongylus tenuis whole genome reference sequence.</title>
        <authorList>
            <person name="Garwood T.J."/>
            <person name="Larsen P.A."/>
            <person name="Fountain-Jones N.M."/>
            <person name="Garbe J.R."/>
            <person name="Macchietto M.G."/>
            <person name="Kania S.A."/>
            <person name="Gerhold R.W."/>
            <person name="Richards J.E."/>
            <person name="Wolf T.M."/>
        </authorList>
    </citation>
    <scope>NUCLEOTIDE SEQUENCE</scope>
    <source>
        <strain evidence="2">MNPRO001-30</strain>
        <tissue evidence="2">Meninges</tissue>
    </source>
</reference>
<comment type="caution">
    <text evidence="2">The sequence shown here is derived from an EMBL/GenBank/DDBJ whole genome shotgun (WGS) entry which is preliminary data.</text>
</comment>
<feature type="compositionally biased region" description="Basic and acidic residues" evidence="1">
    <location>
        <begin position="341"/>
        <end position="351"/>
    </location>
</feature>
<dbReference type="Proteomes" id="UP001196413">
    <property type="component" value="Unassembled WGS sequence"/>
</dbReference>
<evidence type="ECO:0000313" key="3">
    <source>
        <dbReference type="Proteomes" id="UP001196413"/>
    </source>
</evidence>
<dbReference type="AlphaFoldDB" id="A0AAD5QQ64"/>
<feature type="compositionally biased region" description="Basic and acidic residues" evidence="1">
    <location>
        <begin position="385"/>
        <end position="425"/>
    </location>
</feature>
<proteinExistence type="predicted"/>